<dbReference type="InterPro" id="IPR047768">
    <property type="entry name" value="Tn5p-like"/>
</dbReference>
<feature type="domain" description="Transposase Tn5-like N-terminal" evidence="1">
    <location>
        <begin position="2"/>
        <end position="59"/>
    </location>
</feature>
<dbReference type="PANTHER" id="PTHR37319:SF1">
    <property type="entry name" value="TRANSPOSASE TN5 DIMERISATION DOMAIN-CONTAINING PROTEIN"/>
    <property type="match status" value="1"/>
</dbReference>
<organism evidence="2">
    <name type="scientific">Polaromonas hydrogenivorans</name>
    <dbReference type="NCBI Taxonomy" id="335476"/>
    <lineage>
        <taxon>Bacteria</taxon>
        <taxon>Pseudomonadati</taxon>
        <taxon>Pseudomonadota</taxon>
        <taxon>Betaproteobacteria</taxon>
        <taxon>Burkholderiales</taxon>
        <taxon>Comamonadaceae</taxon>
        <taxon>Polaromonas</taxon>
    </lineage>
</organism>
<gene>
    <name evidence="2" type="ORF">ABLV49_24875</name>
</gene>
<dbReference type="SUPFAM" id="SSF53098">
    <property type="entry name" value="Ribonuclease H-like"/>
    <property type="match status" value="1"/>
</dbReference>
<dbReference type="InterPro" id="IPR012337">
    <property type="entry name" value="RNaseH-like_sf"/>
</dbReference>
<dbReference type="InterPro" id="IPR014735">
    <property type="entry name" value="Transposase_Tn5-like_N"/>
</dbReference>
<accession>A0AAU7M008</accession>
<dbReference type="Pfam" id="PF14706">
    <property type="entry name" value="Tnp_DNA_bind"/>
    <property type="match status" value="1"/>
</dbReference>
<dbReference type="PANTHER" id="PTHR37319">
    <property type="entry name" value="TRANSPOSASE"/>
    <property type="match status" value="1"/>
</dbReference>
<evidence type="ECO:0000259" key="1">
    <source>
        <dbReference type="Pfam" id="PF14706"/>
    </source>
</evidence>
<proteinExistence type="predicted"/>
<dbReference type="Gene3D" id="3.90.350.10">
    <property type="entry name" value="Transposase Inhibitor Protein From Tn5, Chain A, domain 1"/>
    <property type="match status" value="1"/>
</dbReference>
<dbReference type="EMBL" id="CP157679">
    <property type="protein sequence ID" value="XBP73194.1"/>
    <property type="molecule type" value="Genomic_DNA"/>
</dbReference>
<reference evidence="2" key="1">
    <citation type="submission" date="2024-05" db="EMBL/GenBank/DDBJ databases">
        <authorList>
            <person name="Bunk B."/>
            <person name="Swiderski J."/>
            <person name="Sproer C."/>
            <person name="Thiel V."/>
        </authorList>
    </citation>
    <scope>NUCLEOTIDE SEQUENCE</scope>
    <source>
        <strain evidence="2">DSM 17735</strain>
        <plasmid evidence="2">p4</plasmid>
    </source>
</reference>
<geneLocation type="plasmid" evidence="2">
    <name>p4</name>
</geneLocation>
<evidence type="ECO:0000313" key="2">
    <source>
        <dbReference type="EMBL" id="XBP73194.1"/>
    </source>
</evidence>
<keyword evidence="2" id="KW-0238">DNA-binding</keyword>
<dbReference type="AlphaFoldDB" id="A0AAU7M008"/>
<dbReference type="GO" id="GO:0003677">
    <property type="term" value="F:DNA binding"/>
    <property type="evidence" value="ECO:0007669"/>
    <property type="project" value="UniProtKB-KW"/>
</dbReference>
<sequence>MGWAEQEFETLDLGDARLDRRAVLLADRLGQKPGASIPGACENWSETTAAYRFLRNQDVNWDDVMSAHWDASQKRMAEHKVVLCLQDTTELDYNGQEMEGLCAPVQSCAMYKELMLRSRPLIGFTDEKS</sequence>
<dbReference type="InterPro" id="IPR038215">
    <property type="entry name" value="TN5-like_N_sf"/>
</dbReference>
<dbReference type="Gene3D" id="1.10.246.40">
    <property type="entry name" value="Tn5 transposase, domain 1"/>
    <property type="match status" value="1"/>
</dbReference>
<name>A0AAU7M008_9BURK</name>
<keyword evidence="2" id="KW-0614">Plasmid</keyword>
<protein>
    <submittedName>
        <fullName evidence="2">Transposase DNA-binding-containing protein</fullName>
    </submittedName>
</protein>
<dbReference type="RefSeq" id="WP_349283227.1">
    <property type="nucleotide sequence ID" value="NZ_CBCSCU010000015.1"/>
</dbReference>